<dbReference type="SUPFAM" id="SSF47459">
    <property type="entry name" value="HLH, helix-loop-helix DNA-binding domain"/>
    <property type="match status" value="1"/>
</dbReference>
<reference evidence="8" key="1">
    <citation type="submission" date="2020-08" db="EMBL/GenBank/DDBJ databases">
        <title>Multicomponent nature underlies the extraordinary mechanical properties of spider dragline silk.</title>
        <authorList>
            <person name="Kono N."/>
            <person name="Nakamura H."/>
            <person name="Mori M."/>
            <person name="Yoshida Y."/>
            <person name="Ohtoshi R."/>
            <person name="Malay A.D."/>
            <person name="Moran D.A.P."/>
            <person name="Tomita M."/>
            <person name="Numata K."/>
            <person name="Arakawa K."/>
        </authorList>
    </citation>
    <scope>NUCLEOTIDE SEQUENCE</scope>
</reference>
<dbReference type="GO" id="GO:0046983">
    <property type="term" value="F:protein dimerization activity"/>
    <property type="evidence" value="ECO:0007669"/>
    <property type="project" value="InterPro"/>
</dbReference>
<dbReference type="EMBL" id="BMAV01016018">
    <property type="protein sequence ID" value="GFY66392.1"/>
    <property type="molecule type" value="Genomic_DNA"/>
</dbReference>
<feature type="compositionally biased region" description="Basic and acidic residues" evidence="6">
    <location>
        <begin position="51"/>
        <end position="66"/>
    </location>
</feature>
<evidence type="ECO:0000256" key="5">
    <source>
        <dbReference type="ARBA" id="ARBA00023242"/>
    </source>
</evidence>
<proteinExistence type="predicted"/>
<keyword evidence="3" id="KW-0238">DNA-binding</keyword>
<evidence type="ECO:0000313" key="8">
    <source>
        <dbReference type="EMBL" id="GFY66392.1"/>
    </source>
</evidence>
<comment type="caution">
    <text evidence="8">The sequence shown here is derived from an EMBL/GenBank/DDBJ whole genome shotgun (WGS) entry which is preliminary data.</text>
</comment>
<dbReference type="AlphaFoldDB" id="A0A8X6Y8X5"/>
<feature type="region of interest" description="Disordered" evidence="6">
    <location>
        <begin position="40"/>
        <end position="89"/>
    </location>
</feature>
<gene>
    <name evidence="8" type="primary">AHRR</name>
    <name evidence="8" type="ORF">TNIN_65801</name>
</gene>
<evidence type="ECO:0000259" key="7">
    <source>
        <dbReference type="PROSITE" id="PS50888"/>
    </source>
</evidence>
<dbReference type="GO" id="GO:0006805">
    <property type="term" value="P:xenobiotic metabolic process"/>
    <property type="evidence" value="ECO:0007669"/>
    <property type="project" value="InterPro"/>
</dbReference>
<keyword evidence="8" id="KW-0675">Receptor</keyword>
<evidence type="ECO:0000256" key="1">
    <source>
        <dbReference type="ARBA" id="ARBA00004123"/>
    </source>
</evidence>
<evidence type="ECO:0000256" key="4">
    <source>
        <dbReference type="ARBA" id="ARBA00023163"/>
    </source>
</evidence>
<dbReference type="InterPro" id="IPR011598">
    <property type="entry name" value="bHLH_dom"/>
</dbReference>
<dbReference type="GO" id="GO:0000976">
    <property type="term" value="F:transcription cis-regulatory region binding"/>
    <property type="evidence" value="ECO:0007669"/>
    <property type="project" value="TreeGrafter"/>
</dbReference>
<dbReference type="SMART" id="SM00353">
    <property type="entry name" value="HLH"/>
    <property type="match status" value="1"/>
</dbReference>
<dbReference type="CDD" id="cd19730">
    <property type="entry name" value="bHLH-PAS_spineless_like"/>
    <property type="match status" value="1"/>
</dbReference>
<dbReference type="Gene3D" id="4.10.280.10">
    <property type="entry name" value="Helix-loop-helix DNA-binding domain"/>
    <property type="match status" value="1"/>
</dbReference>
<organism evidence="8 9">
    <name type="scientific">Trichonephila inaurata madagascariensis</name>
    <dbReference type="NCBI Taxonomy" id="2747483"/>
    <lineage>
        <taxon>Eukaryota</taxon>
        <taxon>Metazoa</taxon>
        <taxon>Ecdysozoa</taxon>
        <taxon>Arthropoda</taxon>
        <taxon>Chelicerata</taxon>
        <taxon>Arachnida</taxon>
        <taxon>Araneae</taxon>
        <taxon>Araneomorphae</taxon>
        <taxon>Entelegynae</taxon>
        <taxon>Araneoidea</taxon>
        <taxon>Nephilidae</taxon>
        <taxon>Trichonephila</taxon>
        <taxon>Trichonephila inaurata</taxon>
    </lineage>
</organism>
<keyword evidence="2" id="KW-0805">Transcription regulation</keyword>
<keyword evidence="9" id="KW-1185">Reference proteome</keyword>
<dbReference type="InterPro" id="IPR039091">
    <property type="entry name" value="AHR/AHRR"/>
</dbReference>
<evidence type="ECO:0000256" key="3">
    <source>
        <dbReference type="ARBA" id="ARBA00023125"/>
    </source>
</evidence>
<dbReference type="PANTHER" id="PTHR10649">
    <property type="entry name" value="ARYL HYDROCARBON RECEPTOR"/>
    <property type="match status" value="1"/>
</dbReference>
<name>A0A8X6Y8X5_9ARAC</name>
<protein>
    <submittedName>
        <fullName evidence="8">Aryl hydrocarbon receptor repressor</fullName>
    </submittedName>
</protein>
<evidence type="ECO:0000256" key="6">
    <source>
        <dbReference type="SAM" id="MobiDB-lite"/>
    </source>
</evidence>
<evidence type="ECO:0000313" key="9">
    <source>
        <dbReference type="Proteomes" id="UP000886998"/>
    </source>
</evidence>
<feature type="domain" description="BHLH" evidence="7">
    <location>
        <begin position="77"/>
        <end position="130"/>
    </location>
</feature>
<dbReference type="OrthoDB" id="6021714at2759"/>
<dbReference type="GO" id="GO:0034751">
    <property type="term" value="C:aryl hydrocarbon receptor complex"/>
    <property type="evidence" value="ECO:0007669"/>
    <property type="project" value="TreeGrafter"/>
</dbReference>
<dbReference type="GO" id="GO:0004879">
    <property type="term" value="F:nuclear receptor activity"/>
    <property type="evidence" value="ECO:0007669"/>
    <property type="project" value="TreeGrafter"/>
</dbReference>
<keyword evidence="4" id="KW-0804">Transcription</keyword>
<dbReference type="PANTHER" id="PTHR10649:SF12">
    <property type="entry name" value="SPINELESS, ISOFORM C"/>
    <property type="match status" value="1"/>
</dbReference>
<sequence>MRKPQHTSNGRWGHRRLVFGSLDTTLPPPLHPFRVTGVHARRQSNIPESPRFPKGDCPRGGQREGDSVLDSVRVPPKEGQTKSNPSKRHRERLNAELDTLASLLPFDQNVLSKLDKLSILRLSVSYLRTKSYFQELKSKLLDNRTRCSYSHPIRHLSLSCLILILCTTSSKQQLLGLSAAQFGVAIAANALPPEARRCVSLSFPLLSVVIRGLLNAMSFQFVNRVPLETAFNVRLLLTCAVITPYRHYDSMRWLVGFYLWRFRSNNLRNKI</sequence>
<dbReference type="FunFam" id="4.10.280.10:FF:000041">
    <property type="entry name" value="aryl hydrocarbon receptor repressor"/>
    <property type="match status" value="1"/>
</dbReference>
<evidence type="ECO:0000256" key="2">
    <source>
        <dbReference type="ARBA" id="ARBA00023015"/>
    </source>
</evidence>
<comment type="subcellular location">
    <subcellularLocation>
        <location evidence="1">Nucleus</location>
    </subcellularLocation>
</comment>
<dbReference type="GO" id="GO:0005634">
    <property type="term" value="C:nucleus"/>
    <property type="evidence" value="ECO:0007669"/>
    <property type="project" value="UniProtKB-SubCell"/>
</dbReference>
<dbReference type="InterPro" id="IPR036638">
    <property type="entry name" value="HLH_DNA-bd_sf"/>
</dbReference>
<accession>A0A8X6Y8X5</accession>
<dbReference type="Proteomes" id="UP000886998">
    <property type="component" value="Unassembled WGS sequence"/>
</dbReference>
<dbReference type="PROSITE" id="PS50888">
    <property type="entry name" value="BHLH"/>
    <property type="match status" value="1"/>
</dbReference>
<keyword evidence="5" id="KW-0539">Nucleus</keyword>
<dbReference type="Pfam" id="PF00010">
    <property type="entry name" value="HLH"/>
    <property type="match status" value="1"/>
</dbReference>